<keyword evidence="3" id="KW-1185">Reference proteome</keyword>
<gene>
    <name evidence="2" type="ORF">HMPREF9371_2121</name>
</gene>
<name>G4CKI1_9NEIS</name>
<feature type="compositionally biased region" description="Polar residues" evidence="1">
    <location>
        <begin position="35"/>
        <end position="50"/>
    </location>
</feature>
<evidence type="ECO:0000313" key="3">
    <source>
        <dbReference type="Proteomes" id="UP000003019"/>
    </source>
</evidence>
<organism evidence="2 3">
    <name type="scientific">Neisseria shayeganii 871</name>
    <dbReference type="NCBI Taxonomy" id="1032488"/>
    <lineage>
        <taxon>Bacteria</taxon>
        <taxon>Pseudomonadati</taxon>
        <taxon>Pseudomonadota</taxon>
        <taxon>Betaproteobacteria</taxon>
        <taxon>Neisseriales</taxon>
        <taxon>Neisseriaceae</taxon>
        <taxon>Neisseria</taxon>
    </lineage>
</organism>
<accession>G4CKI1</accession>
<comment type="caution">
    <text evidence="2">The sequence shown here is derived from an EMBL/GenBank/DDBJ whole genome shotgun (WGS) entry which is preliminary data.</text>
</comment>
<dbReference type="PATRIC" id="fig|1032488.3.peg.2009"/>
<feature type="region of interest" description="Disordered" evidence="1">
    <location>
        <begin position="69"/>
        <end position="104"/>
    </location>
</feature>
<reference evidence="2 3" key="1">
    <citation type="submission" date="2011-05" db="EMBL/GenBank/DDBJ databases">
        <authorList>
            <person name="Muzny D."/>
            <person name="Qin X."/>
            <person name="Deng J."/>
            <person name="Jiang H."/>
            <person name="Liu Y."/>
            <person name="Qu J."/>
            <person name="Song X.-Z."/>
            <person name="Zhang L."/>
            <person name="Thornton R."/>
            <person name="Coyle M."/>
            <person name="Francisco L."/>
            <person name="Jackson L."/>
            <person name="Javaid M."/>
            <person name="Korchina V."/>
            <person name="Kovar C."/>
            <person name="Mata R."/>
            <person name="Mathew T."/>
            <person name="Ngo R."/>
            <person name="Nguyen L."/>
            <person name="Nguyen N."/>
            <person name="Okwuonu G."/>
            <person name="Ongeri F."/>
            <person name="Pham C."/>
            <person name="Simmons D."/>
            <person name="Wilczek-Boney K."/>
            <person name="Hale W."/>
            <person name="Jakkamsetti A."/>
            <person name="Pham P."/>
            <person name="Ruth R."/>
            <person name="San Lucas F."/>
            <person name="Warren J."/>
            <person name="Zhang J."/>
            <person name="Zhao Z."/>
            <person name="Zhou C."/>
            <person name="Zhu D."/>
            <person name="Lee S."/>
            <person name="Bess C."/>
            <person name="Blankenburg K."/>
            <person name="Forbes L."/>
            <person name="Fu Q."/>
            <person name="Gubbala S."/>
            <person name="Hirani K."/>
            <person name="Jayaseelan J.C."/>
            <person name="Lara F."/>
            <person name="Munidasa M."/>
            <person name="Palculict T."/>
            <person name="Patil S."/>
            <person name="Pu L.-L."/>
            <person name="Saada N."/>
            <person name="Tang L."/>
            <person name="Weissenberger G."/>
            <person name="Zhu Y."/>
            <person name="Hemphill L."/>
            <person name="Shang Y."/>
            <person name="Youmans B."/>
            <person name="Ayvaz T."/>
            <person name="Ross M."/>
            <person name="Santibanez J."/>
            <person name="Aqrawi P."/>
            <person name="Gross S."/>
            <person name="Joshi V."/>
            <person name="Fowler G."/>
            <person name="Nazareth L."/>
            <person name="Reid J."/>
            <person name="Worley K."/>
            <person name="Petrosino J."/>
            <person name="Highlander S."/>
            <person name="Gibbs R."/>
        </authorList>
    </citation>
    <scope>NUCLEOTIDE SEQUENCE [LARGE SCALE GENOMIC DNA]</scope>
    <source>
        <strain evidence="2 3">871</strain>
    </source>
</reference>
<dbReference type="OrthoDB" id="8578052at2"/>
<evidence type="ECO:0000256" key="1">
    <source>
        <dbReference type="SAM" id="MobiDB-lite"/>
    </source>
</evidence>
<protein>
    <submittedName>
        <fullName evidence="2">Uncharacterized protein</fullName>
    </submittedName>
</protein>
<feature type="compositionally biased region" description="Low complexity" evidence="1">
    <location>
        <begin position="69"/>
        <end position="100"/>
    </location>
</feature>
<dbReference type="Proteomes" id="UP000003019">
    <property type="component" value="Unassembled WGS sequence"/>
</dbReference>
<sequence length="307" mass="32752">MQRGVSADSIHATNNVAAYIGRMGTGGRTSVRGEVQSSSRSGQTGNTVRQGAQNLGGLVQRLGERFIASNSSATSSNTVGSTTSKPNSGRSQHPSSGSSGTTNDRQIAGRAISQASLQTGNSTISTNVGVAATSPTNPLSPAASTNRVTNTGQALGQTQQAAKPVESLGDMIRSKYQEFYDQGYANTMREVQRGRLPNNNRVIGNKTDAYARVELRKWLQRNGIPEGPNEIVRINRRLYDPSGSGRYRVPDVHIPSENLILDGSLGFKTNSSPQIRDFYKFGNGANTTIIVPSGFGDRGSYSITPRR</sequence>
<feature type="region of interest" description="Disordered" evidence="1">
    <location>
        <begin position="128"/>
        <end position="147"/>
    </location>
</feature>
<dbReference type="HOGENOM" id="CLU_905623_0_0_4"/>
<dbReference type="STRING" id="1032488.HMPREF9371_2121"/>
<proteinExistence type="predicted"/>
<dbReference type="RefSeq" id="WP_009119807.1">
    <property type="nucleotide sequence ID" value="NZ_JH164926.1"/>
</dbReference>
<dbReference type="EMBL" id="AGAY01000073">
    <property type="protein sequence ID" value="EGY51657.1"/>
    <property type="molecule type" value="Genomic_DNA"/>
</dbReference>
<evidence type="ECO:0000313" key="2">
    <source>
        <dbReference type="EMBL" id="EGY51657.1"/>
    </source>
</evidence>
<feature type="region of interest" description="Disordered" evidence="1">
    <location>
        <begin position="23"/>
        <end position="50"/>
    </location>
</feature>
<dbReference type="AlphaFoldDB" id="G4CKI1"/>